<dbReference type="Pfam" id="PF04773">
    <property type="entry name" value="FecR"/>
    <property type="match status" value="1"/>
</dbReference>
<proteinExistence type="predicted"/>
<dbReference type="Gene3D" id="3.55.50.30">
    <property type="match status" value="1"/>
</dbReference>
<keyword evidence="1" id="KW-1133">Transmembrane helix</keyword>
<evidence type="ECO:0000259" key="2">
    <source>
        <dbReference type="Pfam" id="PF04773"/>
    </source>
</evidence>
<feature type="transmembrane region" description="Helical" evidence="1">
    <location>
        <begin position="120"/>
        <end position="139"/>
    </location>
</feature>
<dbReference type="Gene3D" id="2.60.120.1440">
    <property type="match status" value="1"/>
</dbReference>
<sequence length="409" mass="45408">MENNIRLNYLLQGHIAASLSDEEKLQLVQLLNDPEQLKIWNELISELYQKNTDDGINVNEEEIVKLVQFILKSPHQAQENITAAADDLPAQVNEPLLSTSTADTAMVPARRRIHLLKTNWFRYAAAVLILIFAGGYLYYHHTSKQPIAINIHPVHSSRDILPGSDKATLTLSNGKKIVLDSSASQMINDGDLGIGNKDGTLIYGKSTVVSYNTLSTPKGGQYKLALPDGTNVLLNAASSITYPTSFQGNSRIVSITGEAYFEVTRDPMKPFTVKTYKDEIVVLGTSFNVNSYTDEPDVKTSLLEGAVHVNNIVLKPGEACMGGKITTTDLQKDLAWKNGVFNFHHVKLRDAMRQLARWYDVEVRYEGKHMDVELGGEISRSLTLKQLLSGLEDKDVHFSLNGRILTVIQ</sequence>
<comment type="caution">
    <text evidence="4">The sequence shown here is derived from an EMBL/GenBank/DDBJ whole genome shotgun (WGS) entry which is preliminary data.</text>
</comment>
<dbReference type="Pfam" id="PF16344">
    <property type="entry name" value="FecR_C"/>
    <property type="match status" value="1"/>
</dbReference>
<protein>
    <submittedName>
        <fullName evidence="4">FecR family protein</fullName>
    </submittedName>
</protein>
<feature type="domain" description="Protein FecR C-terminal" evidence="3">
    <location>
        <begin position="341"/>
        <end position="407"/>
    </location>
</feature>
<dbReference type="PANTHER" id="PTHR30273">
    <property type="entry name" value="PERIPLASMIC SIGNAL SENSOR AND SIGMA FACTOR ACTIVATOR FECR-RELATED"/>
    <property type="match status" value="1"/>
</dbReference>
<evidence type="ECO:0000256" key="1">
    <source>
        <dbReference type="SAM" id="Phobius"/>
    </source>
</evidence>
<evidence type="ECO:0000313" key="4">
    <source>
        <dbReference type="EMBL" id="MET7000971.1"/>
    </source>
</evidence>
<evidence type="ECO:0000313" key="5">
    <source>
        <dbReference type="Proteomes" id="UP001549749"/>
    </source>
</evidence>
<evidence type="ECO:0000259" key="3">
    <source>
        <dbReference type="Pfam" id="PF16344"/>
    </source>
</evidence>
<gene>
    <name evidence="4" type="ORF">ABR189_26540</name>
</gene>
<keyword evidence="5" id="KW-1185">Reference proteome</keyword>
<keyword evidence="1" id="KW-0812">Transmembrane</keyword>
<feature type="domain" description="FecR protein" evidence="2">
    <location>
        <begin position="213"/>
        <end position="307"/>
    </location>
</feature>
<reference evidence="4 5" key="1">
    <citation type="submission" date="2024-06" db="EMBL/GenBank/DDBJ databases">
        <title>Chitinophaga defluvii sp. nov., isolated from municipal sewage.</title>
        <authorList>
            <person name="Zhang L."/>
        </authorList>
    </citation>
    <scope>NUCLEOTIDE SEQUENCE [LARGE SCALE GENOMIC DNA]</scope>
    <source>
        <strain evidence="4 5">H8</strain>
    </source>
</reference>
<dbReference type="PANTHER" id="PTHR30273:SF2">
    <property type="entry name" value="PROTEIN FECR"/>
    <property type="match status" value="1"/>
</dbReference>
<keyword evidence="1" id="KW-0472">Membrane</keyword>
<accession>A0ABV2TD59</accession>
<dbReference type="InterPro" id="IPR012373">
    <property type="entry name" value="Ferrdict_sens_TM"/>
</dbReference>
<dbReference type="Proteomes" id="UP001549749">
    <property type="component" value="Unassembled WGS sequence"/>
</dbReference>
<dbReference type="InterPro" id="IPR032508">
    <property type="entry name" value="FecR_C"/>
</dbReference>
<dbReference type="InterPro" id="IPR006860">
    <property type="entry name" value="FecR"/>
</dbReference>
<dbReference type="EMBL" id="JBEXAC010000002">
    <property type="protein sequence ID" value="MET7000971.1"/>
    <property type="molecule type" value="Genomic_DNA"/>
</dbReference>
<dbReference type="RefSeq" id="WP_354663523.1">
    <property type="nucleotide sequence ID" value="NZ_JBEXAC010000002.1"/>
</dbReference>
<organism evidence="4 5">
    <name type="scientific">Chitinophaga defluvii</name>
    <dbReference type="NCBI Taxonomy" id="3163343"/>
    <lineage>
        <taxon>Bacteria</taxon>
        <taxon>Pseudomonadati</taxon>
        <taxon>Bacteroidota</taxon>
        <taxon>Chitinophagia</taxon>
        <taxon>Chitinophagales</taxon>
        <taxon>Chitinophagaceae</taxon>
        <taxon>Chitinophaga</taxon>
    </lineage>
</organism>
<name>A0ABV2TD59_9BACT</name>